<dbReference type="OrthoDB" id="340346at2759"/>
<sequence length="727" mass="74838">MEPQPGQENDPPGMEVYGGQGAENGVYNPAEGGGGGDGAEADGSVGDGSGVEFVVLNDDVLTSVANATLVLLDGSDMERLAVLYQFPQFLEHCPSDTLGIMVPEICRDALRWKEDVQMAAAEALYFVVNMRVPDAVAKRVVVAALRILQLSESGDVFDAWGEILSMMLPQVRRDDVVTLVVPATADRAASGAVESRRLAARIIGALHDALTADELERQFLSTAITLSQDADASVRAMIAQSLASVASKLPLSVSEAQLWPRLDTMVASDPNARDRKAKTKGVVNTAVARQLAPIFESLELMSQDSWRTQELLAVQLKLGAHLVPQDTLCEHVAPLLFQMARESTYLVRKACMEALVAVMRAIPDTRRREHIVKHFRIEWARGKVYWTRLAYIDGAAAALSVFSRSAFVSMFAGELLRMTRDAVPNVRLRLVRLLVDVGPLVRSEPKLAAALDGALTALSVDSDAEVAAESREASRRIAAFRGWTKRQNAEDRSRAAAEAAFFIQKPPRRKKTPSSGSGVPAPTPPAQMPAPAGTPGAVSRPPAGTATTRPAGAVKHPNGVATGPAAAAAVAPAATAAPGAAPGAPGSTATAGTFVALPSGAAPVSAANPSTPGAVSAVPGTAGAAAAAAPDAGAGATGVAVQPAGGAGRPVAAVGTPNGMATGVAAPAAVSMPAVAAKPVAAATNPAVAAGRVDGVAVAGSSPTSTVERSRSEERPRRGGLCGCFGR</sequence>
<feature type="region of interest" description="Disordered" evidence="2">
    <location>
        <begin position="485"/>
        <end position="559"/>
    </location>
</feature>
<feature type="compositionally biased region" description="Basic and acidic residues" evidence="2">
    <location>
        <begin position="708"/>
        <end position="717"/>
    </location>
</feature>
<keyword evidence="4" id="KW-1185">Reference proteome</keyword>
<dbReference type="PROSITE" id="PS50077">
    <property type="entry name" value="HEAT_REPEAT"/>
    <property type="match status" value="1"/>
</dbReference>
<gene>
    <name evidence="3" type="ORF">BU14_0218s0035</name>
</gene>
<dbReference type="PANTHER" id="PTHR21467:SF0">
    <property type="entry name" value="SERINE_THREONINE-PROTEIN PHOSPHATASE 4 REGULATORY SUBUNIT 4"/>
    <property type="match status" value="1"/>
</dbReference>
<proteinExistence type="predicted"/>
<dbReference type="InterPro" id="IPR021133">
    <property type="entry name" value="HEAT_type_2"/>
</dbReference>
<dbReference type="InterPro" id="IPR011989">
    <property type="entry name" value="ARM-like"/>
</dbReference>
<feature type="compositionally biased region" description="Low complexity" evidence="2">
    <location>
        <begin position="698"/>
        <end position="707"/>
    </location>
</feature>
<reference evidence="3 4" key="1">
    <citation type="submission" date="2017-03" db="EMBL/GenBank/DDBJ databases">
        <title>WGS assembly of Porphyra umbilicalis.</title>
        <authorList>
            <person name="Brawley S.H."/>
            <person name="Blouin N.A."/>
            <person name="Ficko-Blean E."/>
            <person name="Wheeler G.L."/>
            <person name="Lohr M."/>
            <person name="Goodson H.V."/>
            <person name="Jenkins J.W."/>
            <person name="Blaby-Haas C.E."/>
            <person name="Helliwell K.E."/>
            <person name="Chan C."/>
            <person name="Marriage T."/>
            <person name="Bhattacharya D."/>
            <person name="Klein A.S."/>
            <person name="Badis Y."/>
            <person name="Brodie J."/>
            <person name="Cao Y."/>
            <person name="Collen J."/>
            <person name="Dittami S.M."/>
            <person name="Gachon C.M."/>
            <person name="Green B.R."/>
            <person name="Karpowicz S."/>
            <person name="Kim J.W."/>
            <person name="Kudahl U."/>
            <person name="Lin S."/>
            <person name="Michel G."/>
            <person name="Mittag M."/>
            <person name="Olson B.J."/>
            <person name="Pangilinan J."/>
            <person name="Peng Y."/>
            <person name="Qiu H."/>
            <person name="Shu S."/>
            <person name="Singer J.T."/>
            <person name="Smith A.G."/>
            <person name="Sprecher B.N."/>
            <person name="Wagner V."/>
            <person name="Wang W."/>
            <person name="Wang Z.-Y."/>
            <person name="Yan J."/>
            <person name="Yarish C."/>
            <person name="Zoeuner-Riek S."/>
            <person name="Zhuang Y."/>
            <person name="Zou Y."/>
            <person name="Lindquist E.A."/>
            <person name="Grimwood J."/>
            <person name="Barry K."/>
            <person name="Rokhsar D.S."/>
            <person name="Schmutz J."/>
            <person name="Stiller J.W."/>
            <person name="Grossman A.R."/>
            <person name="Prochnik S.E."/>
        </authorList>
    </citation>
    <scope>NUCLEOTIDE SEQUENCE [LARGE SCALE GENOMIC DNA]</scope>
    <source>
        <strain evidence="3">4086291</strain>
    </source>
</reference>
<organism evidence="3 4">
    <name type="scientific">Porphyra umbilicalis</name>
    <name type="common">Purple laver</name>
    <name type="synonym">Red alga</name>
    <dbReference type="NCBI Taxonomy" id="2786"/>
    <lineage>
        <taxon>Eukaryota</taxon>
        <taxon>Rhodophyta</taxon>
        <taxon>Bangiophyceae</taxon>
        <taxon>Bangiales</taxon>
        <taxon>Bangiaceae</taxon>
        <taxon>Porphyra</taxon>
    </lineage>
</organism>
<evidence type="ECO:0000256" key="2">
    <source>
        <dbReference type="SAM" id="MobiDB-lite"/>
    </source>
</evidence>
<evidence type="ECO:0000313" key="3">
    <source>
        <dbReference type="EMBL" id="OSX75869.1"/>
    </source>
</evidence>
<accession>A0A1X6P4Q6</accession>
<name>A0A1X6P4Q6_PORUM</name>
<feature type="region of interest" description="Disordered" evidence="2">
    <location>
        <begin position="1"/>
        <end position="43"/>
    </location>
</feature>
<dbReference type="SUPFAM" id="SSF48371">
    <property type="entry name" value="ARM repeat"/>
    <property type="match status" value="1"/>
</dbReference>
<dbReference type="EMBL" id="KV918888">
    <property type="protein sequence ID" value="OSX75869.1"/>
    <property type="molecule type" value="Genomic_DNA"/>
</dbReference>
<dbReference type="Gene3D" id="1.25.10.10">
    <property type="entry name" value="Leucine-rich Repeat Variant"/>
    <property type="match status" value="1"/>
</dbReference>
<dbReference type="Proteomes" id="UP000218209">
    <property type="component" value="Unassembled WGS sequence"/>
</dbReference>
<dbReference type="InterPro" id="IPR016024">
    <property type="entry name" value="ARM-type_fold"/>
</dbReference>
<evidence type="ECO:0000256" key="1">
    <source>
        <dbReference type="PROSITE-ProRule" id="PRU00103"/>
    </source>
</evidence>
<dbReference type="InterPro" id="IPR039918">
    <property type="entry name" value="PPP4R4"/>
</dbReference>
<feature type="repeat" description="HEAT" evidence="1">
    <location>
        <begin position="332"/>
        <end position="370"/>
    </location>
</feature>
<evidence type="ECO:0000313" key="4">
    <source>
        <dbReference type="Proteomes" id="UP000218209"/>
    </source>
</evidence>
<dbReference type="PANTHER" id="PTHR21467">
    <property type="entry name" value="PROTEIN PHOSPHATASE 4 REGULATORY SUBUNIT 4 PPP4R4"/>
    <property type="match status" value="1"/>
</dbReference>
<feature type="compositionally biased region" description="Low complexity" evidence="2">
    <location>
        <begin position="529"/>
        <end position="553"/>
    </location>
</feature>
<dbReference type="AlphaFoldDB" id="A0A1X6P4Q6"/>
<feature type="region of interest" description="Disordered" evidence="2">
    <location>
        <begin position="698"/>
        <end position="727"/>
    </location>
</feature>
<protein>
    <submittedName>
        <fullName evidence="3">Uncharacterized protein</fullName>
    </submittedName>
</protein>